<sequence length="76" mass="8083">MWTKADDRALLREGACGVRRCPIAWSVDVGGGDPEGDVGSEPKEQDEPVDGDQGRDPGGEWSRSTLRTGSPMLGVL</sequence>
<accession>A0AAV7U9E6</accession>
<dbReference type="AlphaFoldDB" id="A0AAV7U9E6"/>
<gene>
    <name evidence="2" type="ORF">NDU88_001085</name>
</gene>
<dbReference type="EMBL" id="JANPWB010000005">
    <property type="protein sequence ID" value="KAJ1184277.1"/>
    <property type="molecule type" value="Genomic_DNA"/>
</dbReference>
<organism evidence="2 3">
    <name type="scientific">Pleurodeles waltl</name>
    <name type="common">Iberian ribbed newt</name>
    <dbReference type="NCBI Taxonomy" id="8319"/>
    <lineage>
        <taxon>Eukaryota</taxon>
        <taxon>Metazoa</taxon>
        <taxon>Chordata</taxon>
        <taxon>Craniata</taxon>
        <taxon>Vertebrata</taxon>
        <taxon>Euteleostomi</taxon>
        <taxon>Amphibia</taxon>
        <taxon>Batrachia</taxon>
        <taxon>Caudata</taxon>
        <taxon>Salamandroidea</taxon>
        <taxon>Salamandridae</taxon>
        <taxon>Pleurodelinae</taxon>
        <taxon>Pleurodeles</taxon>
    </lineage>
</organism>
<keyword evidence="3" id="KW-1185">Reference proteome</keyword>
<name>A0AAV7U9E6_PLEWA</name>
<proteinExistence type="predicted"/>
<feature type="compositionally biased region" description="Basic and acidic residues" evidence="1">
    <location>
        <begin position="40"/>
        <end position="58"/>
    </location>
</feature>
<evidence type="ECO:0000256" key="1">
    <source>
        <dbReference type="SAM" id="MobiDB-lite"/>
    </source>
</evidence>
<evidence type="ECO:0000313" key="3">
    <source>
        <dbReference type="Proteomes" id="UP001066276"/>
    </source>
</evidence>
<feature type="region of interest" description="Disordered" evidence="1">
    <location>
        <begin position="25"/>
        <end position="76"/>
    </location>
</feature>
<evidence type="ECO:0000313" key="2">
    <source>
        <dbReference type="EMBL" id="KAJ1184277.1"/>
    </source>
</evidence>
<protein>
    <submittedName>
        <fullName evidence="2">Uncharacterized protein</fullName>
    </submittedName>
</protein>
<dbReference type="Proteomes" id="UP001066276">
    <property type="component" value="Chromosome 3_1"/>
</dbReference>
<comment type="caution">
    <text evidence="2">The sequence shown here is derived from an EMBL/GenBank/DDBJ whole genome shotgun (WGS) entry which is preliminary data.</text>
</comment>
<reference evidence="2" key="1">
    <citation type="journal article" date="2022" name="bioRxiv">
        <title>Sequencing and chromosome-scale assembly of the giantPleurodeles waltlgenome.</title>
        <authorList>
            <person name="Brown T."/>
            <person name="Elewa A."/>
            <person name="Iarovenko S."/>
            <person name="Subramanian E."/>
            <person name="Araus A.J."/>
            <person name="Petzold A."/>
            <person name="Susuki M."/>
            <person name="Suzuki K.-i.T."/>
            <person name="Hayashi T."/>
            <person name="Toyoda A."/>
            <person name="Oliveira C."/>
            <person name="Osipova E."/>
            <person name="Leigh N.D."/>
            <person name="Simon A."/>
            <person name="Yun M.H."/>
        </authorList>
    </citation>
    <scope>NUCLEOTIDE SEQUENCE</scope>
    <source>
        <strain evidence="2">20211129_DDA</strain>
        <tissue evidence="2">Liver</tissue>
    </source>
</reference>